<dbReference type="EMBL" id="CP117811">
    <property type="protein sequence ID" value="WDE96880.1"/>
    <property type="molecule type" value="Genomic_DNA"/>
</dbReference>
<evidence type="ECO:0000313" key="1">
    <source>
        <dbReference type="EMBL" id="WDE96880.1"/>
    </source>
</evidence>
<dbReference type="PROSITE" id="PS51257">
    <property type="entry name" value="PROKAR_LIPOPROTEIN"/>
    <property type="match status" value="1"/>
</dbReference>
<protein>
    <recommendedName>
        <fullName evidence="3">SLH domain-containing protein</fullName>
    </recommendedName>
</protein>
<keyword evidence="2" id="KW-1185">Reference proteome</keyword>
<dbReference type="Proteomes" id="UP001214250">
    <property type="component" value="Chromosome 1"/>
</dbReference>
<gene>
    <name evidence="1" type="ORF">PQO03_02760</name>
</gene>
<dbReference type="RefSeq" id="WP_274150945.1">
    <property type="nucleotide sequence ID" value="NZ_CP117811.1"/>
</dbReference>
<reference evidence="1 2" key="1">
    <citation type="submission" date="2023-02" db="EMBL/GenBank/DDBJ databases">
        <title>Genome sequence of Lentisphaera profundi SAORIC-696.</title>
        <authorList>
            <person name="Kim e."/>
            <person name="Cho J.-C."/>
            <person name="Choi A."/>
            <person name="Kang I."/>
        </authorList>
    </citation>
    <scope>NUCLEOTIDE SEQUENCE [LARGE SCALE GENOMIC DNA]</scope>
    <source>
        <strain evidence="1 2">SAORIC-696</strain>
    </source>
</reference>
<accession>A0ABY7VUJ5</accession>
<proteinExistence type="predicted"/>
<sequence length="92" mass="10599">MKTLIALFTLILFTFSCDSNLDYSDKPGYDMGKEIAEIIISSRTQDRSEDSQDPAITFNRDDAITMLKIINDEMIIDEKVFPKEFTINQLRV</sequence>
<evidence type="ECO:0008006" key="3">
    <source>
        <dbReference type="Google" id="ProtNLM"/>
    </source>
</evidence>
<evidence type="ECO:0000313" key="2">
    <source>
        <dbReference type="Proteomes" id="UP001214250"/>
    </source>
</evidence>
<organism evidence="1 2">
    <name type="scientific">Lentisphaera profundi</name>
    <dbReference type="NCBI Taxonomy" id="1658616"/>
    <lineage>
        <taxon>Bacteria</taxon>
        <taxon>Pseudomonadati</taxon>
        <taxon>Lentisphaerota</taxon>
        <taxon>Lentisphaeria</taxon>
        <taxon>Lentisphaerales</taxon>
        <taxon>Lentisphaeraceae</taxon>
        <taxon>Lentisphaera</taxon>
    </lineage>
</organism>
<name>A0ABY7VUJ5_9BACT</name>